<reference evidence="11" key="4">
    <citation type="submission" date="2016-11" db="EMBL/GenBank/DDBJ databases">
        <authorList>
            <person name="Varghese N."/>
            <person name="Submissions S."/>
        </authorList>
    </citation>
    <scope>NUCLEOTIDE SEQUENCE</scope>
    <source>
        <strain evidence="11">DSM 1682</strain>
    </source>
</reference>
<keyword evidence="5" id="KW-0464">Manganese</keyword>
<dbReference type="Gene3D" id="3.90.1640.10">
    <property type="entry name" value="inorganic pyrophosphatase (n-terminal core)"/>
    <property type="match status" value="1"/>
</dbReference>
<dbReference type="SUPFAM" id="SSF54631">
    <property type="entry name" value="CBS-domain pair"/>
    <property type="match status" value="1"/>
</dbReference>
<dbReference type="EMBL" id="FQUA01000007">
    <property type="protein sequence ID" value="SHE77767.1"/>
    <property type="molecule type" value="Genomic_DNA"/>
</dbReference>
<dbReference type="NCBIfam" id="NF011442">
    <property type="entry name" value="PRK14869.1-4"/>
    <property type="match status" value="1"/>
</dbReference>
<organism evidence="11 13">
    <name type="scientific">Anaerotignum propionicum DSM 1682</name>
    <dbReference type="NCBI Taxonomy" id="991789"/>
    <lineage>
        <taxon>Bacteria</taxon>
        <taxon>Bacillati</taxon>
        <taxon>Bacillota</taxon>
        <taxon>Clostridia</taxon>
        <taxon>Lachnospirales</taxon>
        <taxon>Anaerotignaceae</taxon>
        <taxon>Anaerotignum</taxon>
    </lineage>
</organism>
<dbReference type="InterPro" id="IPR004097">
    <property type="entry name" value="DHHA2"/>
</dbReference>
<dbReference type="Proteomes" id="UP000068026">
    <property type="component" value="Chromosome"/>
</dbReference>
<evidence type="ECO:0000313" key="11">
    <source>
        <dbReference type="EMBL" id="SHE77767.1"/>
    </source>
</evidence>
<dbReference type="InterPro" id="IPR010766">
    <property type="entry name" value="DRTGG"/>
</dbReference>
<evidence type="ECO:0000256" key="3">
    <source>
        <dbReference type="ARBA" id="ARBA00022723"/>
    </source>
</evidence>
<evidence type="ECO:0000256" key="4">
    <source>
        <dbReference type="ARBA" id="ARBA00022801"/>
    </source>
</evidence>
<dbReference type="InterPro" id="IPR001667">
    <property type="entry name" value="DDH_dom"/>
</dbReference>
<reference evidence="13" key="3">
    <citation type="submission" date="2016-11" db="EMBL/GenBank/DDBJ databases">
        <authorList>
            <person name="Jaros S."/>
            <person name="Januszkiewicz K."/>
            <person name="Wedrychowicz H."/>
        </authorList>
    </citation>
    <scope>NUCLEOTIDE SEQUENCE [LARGE SCALE GENOMIC DNA]</scope>
    <source>
        <strain evidence="13">DSM 1682</strain>
    </source>
</reference>
<dbReference type="Pfam" id="PF00571">
    <property type="entry name" value="CBS"/>
    <property type="match status" value="2"/>
</dbReference>
<dbReference type="InterPro" id="IPR046342">
    <property type="entry name" value="CBS_dom_sf"/>
</dbReference>
<dbReference type="OrthoDB" id="9766150at2"/>
<evidence type="ECO:0000256" key="5">
    <source>
        <dbReference type="ARBA" id="ARBA00023211"/>
    </source>
</evidence>
<dbReference type="InterPro" id="IPR000644">
    <property type="entry name" value="CBS_dom"/>
</dbReference>
<keyword evidence="3" id="KW-0479">Metal-binding</keyword>
<dbReference type="Gene3D" id="3.10.580.10">
    <property type="entry name" value="CBS-domain"/>
    <property type="match status" value="1"/>
</dbReference>
<protein>
    <recommendedName>
        <fullName evidence="2">inorganic diphosphatase</fullName>
        <ecNumber evidence="2">3.6.1.1</ecNumber>
    </recommendedName>
    <alternativeName>
        <fullName evidence="6">Pyrophosphate phospho-hydrolase</fullName>
    </alternativeName>
</protein>
<dbReference type="GO" id="GO:0046872">
    <property type="term" value="F:metal ion binding"/>
    <property type="evidence" value="ECO:0007669"/>
    <property type="project" value="UniProtKB-KW"/>
</dbReference>
<sequence length="547" mass="60747">MHKERTVYIIGHKNPDTDSICSAIAYAELKNRLKEGNFAAKRAGEINNETKFVLEYFDVADPGFLGHVGTQVRDITIKSTPSISRELSLKKAWNTMRDLGDATMPVVQDGKLEGIISVKDIATANMDVYETHILAMSHTKYTNILDTIDGKMIIGAEDDIVTKGKILIGAANPDLLESYIEEGDIVITGNRFESQLCCIEMKAGCIVVCMGAPISKTIQKLAIENNCKIISTPHDTYMTARLMSQSTPVGYFMRKEGLIAFHKDDFISDIKTVLSKIRHRDFPVLDQDGNYCGMLSRRSLLDMEKKKIILVDHNEKTQAVDGIDEAEIIEIIDHHRLGSLETTMPVYFRNQPVGCTATIIYGMYRENGVEITPKVAGLLCSAILSDTLMFRSPTCTEKDREAAEAVAKIAGIDIQEYAEKMFRAGSSLGDKAPQEIFYQDFKKFSGSGLTFGVGQISSLDQEELSQLRTKIALYMESIKGSCDVLFFLLTNILTESSELVFVGDKAKDIVDAAFCGTAEENWIYLPGMVSRKKQFVPKILNGIQQVL</sequence>
<keyword evidence="4 10" id="KW-0378">Hydrolase</keyword>
<evidence type="ECO:0000313" key="10">
    <source>
        <dbReference type="EMBL" id="AMJ39976.1"/>
    </source>
</evidence>
<dbReference type="Pfam" id="PF07085">
    <property type="entry name" value="DRTGG"/>
    <property type="match status" value="1"/>
</dbReference>
<dbReference type="Gene3D" id="3.40.1390.20">
    <property type="entry name" value="HprK N-terminal domain-like"/>
    <property type="match status" value="1"/>
</dbReference>
<dbReference type="FunFam" id="3.90.1640.10:FF:000001">
    <property type="entry name" value="Probable manganese-dependent inorganic pyrophosphatase"/>
    <property type="match status" value="1"/>
</dbReference>
<comment type="catalytic activity">
    <reaction evidence="7">
        <text>diphosphate + H2O = 2 phosphate + H(+)</text>
        <dbReference type="Rhea" id="RHEA:24576"/>
        <dbReference type="ChEBI" id="CHEBI:15377"/>
        <dbReference type="ChEBI" id="CHEBI:15378"/>
        <dbReference type="ChEBI" id="CHEBI:33019"/>
        <dbReference type="ChEBI" id="CHEBI:43474"/>
        <dbReference type="EC" id="3.6.1.1"/>
    </reaction>
</comment>
<dbReference type="Gene3D" id="3.10.310.20">
    <property type="entry name" value="DHHA2 domain"/>
    <property type="match status" value="1"/>
</dbReference>
<dbReference type="InterPro" id="IPR038222">
    <property type="entry name" value="DHHA2_dom_sf"/>
</dbReference>
<dbReference type="PANTHER" id="PTHR12112:SF22">
    <property type="entry name" value="MANGANESE-DEPENDENT INORGANIC PYROPHOSPHATASE-RELATED"/>
    <property type="match status" value="1"/>
</dbReference>
<dbReference type="InterPro" id="IPR028979">
    <property type="entry name" value="Ser_kin/Pase_Hpr-like_N_sf"/>
</dbReference>
<evidence type="ECO:0000313" key="12">
    <source>
        <dbReference type="Proteomes" id="UP000068026"/>
    </source>
</evidence>
<dbReference type="KEGG" id="cpro:CPRO_03660"/>
<dbReference type="EC" id="3.6.1.1" evidence="2"/>
<evidence type="ECO:0000256" key="1">
    <source>
        <dbReference type="ARBA" id="ARBA00001936"/>
    </source>
</evidence>
<dbReference type="SUPFAM" id="SSF75138">
    <property type="entry name" value="HprK N-terminal domain-like"/>
    <property type="match status" value="1"/>
</dbReference>
<accession>A0A0X8VBH4</accession>
<evidence type="ECO:0000259" key="9">
    <source>
        <dbReference type="PROSITE" id="PS51371"/>
    </source>
</evidence>
<dbReference type="GO" id="GO:0005737">
    <property type="term" value="C:cytoplasm"/>
    <property type="evidence" value="ECO:0007669"/>
    <property type="project" value="InterPro"/>
</dbReference>
<dbReference type="SUPFAM" id="SSF64182">
    <property type="entry name" value="DHH phosphoesterases"/>
    <property type="match status" value="1"/>
</dbReference>
<evidence type="ECO:0000256" key="7">
    <source>
        <dbReference type="ARBA" id="ARBA00047820"/>
    </source>
</evidence>
<dbReference type="GO" id="GO:0004427">
    <property type="term" value="F:inorganic diphosphate phosphatase activity"/>
    <property type="evidence" value="ECO:0007669"/>
    <property type="project" value="UniProtKB-EC"/>
</dbReference>
<keyword evidence="8" id="KW-0129">CBS domain</keyword>
<comment type="cofactor">
    <cofactor evidence="1">
        <name>Mn(2+)</name>
        <dbReference type="ChEBI" id="CHEBI:29035"/>
    </cofactor>
</comment>
<dbReference type="Pfam" id="PF01368">
    <property type="entry name" value="DHH"/>
    <property type="match status" value="1"/>
</dbReference>
<dbReference type="AlphaFoldDB" id="A0A0X8VBH4"/>
<evidence type="ECO:0000256" key="2">
    <source>
        <dbReference type="ARBA" id="ARBA00012146"/>
    </source>
</evidence>
<dbReference type="PANTHER" id="PTHR12112">
    <property type="entry name" value="BNIP - RELATED"/>
    <property type="match status" value="1"/>
</dbReference>
<dbReference type="EMBL" id="CP014223">
    <property type="protein sequence ID" value="AMJ39976.1"/>
    <property type="molecule type" value="Genomic_DNA"/>
</dbReference>
<dbReference type="InterPro" id="IPR038763">
    <property type="entry name" value="DHH_sf"/>
</dbReference>
<dbReference type="Proteomes" id="UP000184204">
    <property type="component" value="Unassembled WGS sequence"/>
</dbReference>
<feature type="domain" description="CBS" evidence="9">
    <location>
        <begin position="76"/>
        <end position="136"/>
    </location>
</feature>
<dbReference type="RefSeq" id="WP_066047163.1">
    <property type="nucleotide sequence ID" value="NZ_CP014223.1"/>
</dbReference>
<evidence type="ECO:0000256" key="6">
    <source>
        <dbReference type="ARBA" id="ARBA00032535"/>
    </source>
</evidence>
<gene>
    <name evidence="10" type="ORF">CPRO_03660</name>
    <name evidence="11" type="ORF">SAMN02745151_01748</name>
</gene>
<dbReference type="NCBIfam" id="NF011443">
    <property type="entry name" value="PRK14869.1-5"/>
    <property type="match status" value="1"/>
</dbReference>
<dbReference type="Pfam" id="PF02833">
    <property type="entry name" value="DHHA2"/>
    <property type="match status" value="1"/>
</dbReference>
<feature type="domain" description="CBS" evidence="9">
    <location>
        <begin position="253"/>
        <end position="310"/>
    </location>
</feature>
<evidence type="ECO:0000313" key="13">
    <source>
        <dbReference type="Proteomes" id="UP000184204"/>
    </source>
</evidence>
<evidence type="ECO:0000256" key="8">
    <source>
        <dbReference type="PROSITE-ProRule" id="PRU00703"/>
    </source>
</evidence>
<dbReference type="SMART" id="SM01131">
    <property type="entry name" value="DHHA2"/>
    <property type="match status" value="1"/>
</dbReference>
<reference evidence="10 12" key="1">
    <citation type="journal article" date="2016" name="Genome Announc.">
        <title>Complete Genome Sequence of the Amino Acid-Fermenting Clostridium propionicum X2 (DSM 1682).</title>
        <authorList>
            <person name="Poehlein A."/>
            <person name="Schlien K."/>
            <person name="Chowdhury N.P."/>
            <person name="Gottschalk G."/>
            <person name="Buckel W."/>
            <person name="Daniel R."/>
        </authorList>
    </citation>
    <scope>NUCLEOTIDE SEQUENCE [LARGE SCALE GENOMIC DNA]</scope>
    <source>
        <strain evidence="10 12">X2</strain>
    </source>
</reference>
<dbReference type="SMART" id="SM00116">
    <property type="entry name" value="CBS"/>
    <property type="match status" value="2"/>
</dbReference>
<keyword evidence="12" id="KW-1185">Reference proteome</keyword>
<reference evidence="12" key="2">
    <citation type="submission" date="2016-01" db="EMBL/GenBank/DDBJ databases">
        <authorList>
            <person name="Poehlein A."/>
            <person name="Schlien K."/>
            <person name="Gottschalk G."/>
            <person name="Buckel W."/>
            <person name="Daniel R."/>
        </authorList>
    </citation>
    <scope>NUCLEOTIDE SEQUENCE [LARGE SCALE GENOMIC DNA]</scope>
    <source>
        <strain evidence="12">X2</strain>
    </source>
</reference>
<dbReference type="PROSITE" id="PS51371">
    <property type="entry name" value="CBS"/>
    <property type="match status" value="2"/>
</dbReference>
<proteinExistence type="predicted"/>
<name>A0A0X8VBH4_ANAPI</name>